<feature type="chain" id="PRO_5029530750" evidence="7">
    <location>
        <begin position="22"/>
        <end position="122"/>
    </location>
</feature>
<evidence type="ECO:0000259" key="8">
    <source>
        <dbReference type="PROSITE" id="PS51225"/>
    </source>
</evidence>
<keyword evidence="3 6" id="KW-1133">Transmembrane helix</keyword>
<evidence type="ECO:0000256" key="6">
    <source>
        <dbReference type="SAM" id="Phobius"/>
    </source>
</evidence>
<dbReference type="InterPro" id="IPR008253">
    <property type="entry name" value="Marvel"/>
</dbReference>
<protein>
    <submittedName>
        <fullName evidence="9">CKLF factor</fullName>
    </submittedName>
</protein>
<dbReference type="Proteomes" id="UP000567826">
    <property type="component" value="Unassembled WGS sequence"/>
</dbReference>
<accession>A0A7L2GBB8</accession>
<name>A0A7L2GBB8_NYCGR</name>
<dbReference type="AlphaFoldDB" id="A0A7L2GBB8"/>
<feature type="transmembrane region" description="Helical" evidence="6">
    <location>
        <begin position="59"/>
        <end position="79"/>
    </location>
</feature>
<reference evidence="9 10" key="1">
    <citation type="submission" date="2019-09" db="EMBL/GenBank/DDBJ databases">
        <title>Bird 10,000 Genomes (B10K) Project - Family phase.</title>
        <authorList>
            <person name="Zhang G."/>
        </authorList>
    </citation>
    <scope>NUCLEOTIDE SEQUENCE [LARGE SCALE GENOMIC DNA]</scope>
    <source>
        <strain evidence="9">B10K-DU-001-56</strain>
        <tissue evidence="9">Muscle</tissue>
    </source>
</reference>
<comment type="caution">
    <text evidence="9">The sequence shown here is derived from an EMBL/GenBank/DDBJ whole genome shotgun (WGS) entry which is preliminary data.</text>
</comment>
<evidence type="ECO:0000256" key="2">
    <source>
        <dbReference type="ARBA" id="ARBA00022692"/>
    </source>
</evidence>
<dbReference type="PANTHER" id="PTHR22776">
    <property type="entry name" value="MARVEL-CONTAINING POTENTIAL LIPID RAFT-ASSOCIATED PROTEIN"/>
    <property type="match status" value="1"/>
</dbReference>
<evidence type="ECO:0000256" key="5">
    <source>
        <dbReference type="PROSITE-ProRule" id="PRU00581"/>
    </source>
</evidence>
<evidence type="ECO:0000256" key="3">
    <source>
        <dbReference type="ARBA" id="ARBA00022989"/>
    </source>
</evidence>
<dbReference type="PROSITE" id="PS51225">
    <property type="entry name" value="MARVEL"/>
    <property type="match status" value="1"/>
</dbReference>
<feature type="transmembrane region" description="Helical" evidence="6">
    <location>
        <begin position="85"/>
        <end position="107"/>
    </location>
</feature>
<sequence length="122" mass="13446">VSPQLVAFIAFLCFVVSRADGAYTTLVAMEAAFSALFFLLYLLRLDKQMHWLFWPLADFFNSVIAALFLLVVCLFAVIIKTNNGTVAGGVLGLILFVLSIIDAVLVFQKISFNGPRRNTPAK</sequence>
<dbReference type="PANTHER" id="PTHR22776:SF45">
    <property type="entry name" value="CHEMOKINE-LIKE FACTOR"/>
    <property type="match status" value="1"/>
</dbReference>
<evidence type="ECO:0000256" key="7">
    <source>
        <dbReference type="SAM" id="SignalP"/>
    </source>
</evidence>
<feature type="signal peptide" evidence="7">
    <location>
        <begin position="1"/>
        <end position="21"/>
    </location>
</feature>
<dbReference type="OrthoDB" id="5976667at2759"/>
<dbReference type="EMBL" id="VWYG01010116">
    <property type="protein sequence ID" value="NXQ84183.1"/>
    <property type="molecule type" value="Genomic_DNA"/>
</dbReference>
<feature type="non-terminal residue" evidence="9">
    <location>
        <position position="1"/>
    </location>
</feature>
<dbReference type="GO" id="GO:0016020">
    <property type="term" value="C:membrane"/>
    <property type="evidence" value="ECO:0007669"/>
    <property type="project" value="UniProtKB-SubCell"/>
</dbReference>
<evidence type="ECO:0000256" key="4">
    <source>
        <dbReference type="ARBA" id="ARBA00023136"/>
    </source>
</evidence>
<organism evidence="9 10">
    <name type="scientific">Nyctibius grandis</name>
    <name type="common">Great potoo</name>
    <dbReference type="NCBI Taxonomy" id="48427"/>
    <lineage>
        <taxon>Eukaryota</taxon>
        <taxon>Metazoa</taxon>
        <taxon>Chordata</taxon>
        <taxon>Craniata</taxon>
        <taxon>Vertebrata</taxon>
        <taxon>Euteleostomi</taxon>
        <taxon>Archelosauria</taxon>
        <taxon>Archosauria</taxon>
        <taxon>Dinosauria</taxon>
        <taxon>Saurischia</taxon>
        <taxon>Theropoda</taxon>
        <taxon>Coelurosauria</taxon>
        <taxon>Aves</taxon>
        <taxon>Neognathae</taxon>
        <taxon>Neoaves</taxon>
        <taxon>Strisores</taxon>
        <taxon>Caprimulgiformes</taxon>
        <taxon>Nyctibiidae</taxon>
        <taxon>Nyctibius</taxon>
    </lineage>
</organism>
<feature type="domain" description="MARVEL" evidence="8">
    <location>
        <begin position="1"/>
        <end position="111"/>
    </location>
</feature>
<keyword evidence="7" id="KW-0732">Signal</keyword>
<proteinExistence type="predicted"/>
<gene>
    <name evidence="9" type="primary">Cklf</name>
    <name evidence="9" type="ORF">NYCGRA_R03072</name>
</gene>
<feature type="transmembrane region" description="Helical" evidence="6">
    <location>
        <begin position="31"/>
        <end position="47"/>
    </location>
</feature>
<evidence type="ECO:0000313" key="9">
    <source>
        <dbReference type="EMBL" id="NXQ84183.1"/>
    </source>
</evidence>
<feature type="non-terminal residue" evidence="9">
    <location>
        <position position="122"/>
    </location>
</feature>
<keyword evidence="4 5" id="KW-0472">Membrane</keyword>
<keyword evidence="10" id="KW-1185">Reference proteome</keyword>
<evidence type="ECO:0000256" key="1">
    <source>
        <dbReference type="ARBA" id="ARBA00004141"/>
    </source>
</evidence>
<comment type="subcellular location">
    <subcellularLocation>
        <location evidence="1">Membrane</location>
        <topology evidence="1">Multi-pass membrane protein</topology>
    </subcellularLocation>
</comment>
<keyword evidence="2 5" id="KW-0812">Transmembrane</keyword>
<evidence type="ECO:0000313" key="10">
    <source>
        <dbReference type="Proteomes" id="UP000567826"/>
    </source>
</evidence>
<dbReference type="InterPro" id="IPR050578">
    <property type="entry name" value="MARVEL-CKLF_proteins"/>
</dbReference>